<dbReference type="WBParaSite" id="RSKR_0000384600.1">
    <property type="protein sequence ID" value="RSKR_0000384600.1"/>
    <property type="gene ID" value="RSKR_0000384600"/>
</dbReference>
<accession>A0AC35TSP6</accession>
<proteinExistence type="predicted"/>
<name>A0AC35TSP6_9BILA</name>
<protein>
    <submittedName>
        <fullName evidence="2">Dus domain-containing protein</fullName>
    </submittedName>
</protein>
<evidence type="ECO:0000313" key="2">
    <source>
        <dbReference type="WBParaSite" id="RSKR_0000384600.1"/>
    </source>
</evidence>
<evidence type="ECO:0000313" key="1">
    <source>
        <dbReference type="Proteomes" id="UP000095286"/>
    </source>
</evidence>
<organism evidence="1 2">
    <name type="scientific">Rhabditophanes sp. KR3021</name>
    <dbReference type="NCBI Taxonomy" id="114890"/>
    <lineage>
        <taxon>Eukaryota</taxon>
        <taxon>Metazoa</taxon>
        <taxon>Ecdysozoa</taxon>
        <taxon>Nematoda</taxon>
        <taxon>Chromadorea</taxon>
        <taxon>Rhabditida</taxon>
        <taxon>Tylenchina</taxon>
        <taxon>Panagrolaimomorpha</taxon>
        <taxon>Strongyloidoidea</taxon>
        <taxon>Alloionematidae</taxon>
        <taxon>Rhabditophanes</taxon>
    </lineage>
</organism>
<dbReference type="Proteomes" id="UP000095286">
    <property type="component" value="Unplaced"/>
</dbReference>
<sequence>MASMQDNPDDKIIRMDKDYYISPDLVELDETTQNQKRAFWVENITKIKAIVAPMVDQSELAFRMMLRQYCSDLCYSPMIHAHLFATSPGYRNQAFSTCLGDRPLIIQFCANNADDLLTSCRLVEGLCDGVDLNLGCPQIIAKKGHYGSYLQEEPELIKEMVSKVYRYCKLPLSVKIRRLGTDEETIAYAKMLEQAGATMLTLHGRTREMRGTATGVADWEIIKKIKKVLSIPVIANGNIQFPYDLDDCLKQTNADAVMSAEGILSNPYLLANKSDYNFKIAKEYLSYAKKFESSVCAIRAHIFKICHYSLLEYVSLRDGVATAKTIQHFYRIIDELENNIRRDNATVDFDNPDWQPSRDNQITKFHERVYNLPHYIAKPYTRPAIDDSKLASTEFRVQRRGHLSKLAEETGLSVRFIRKIEKRKMKMPGLDPQYQAKKQYQTCVICKSPAGESCNHDLCKKCCKSKCATEDLLCTMHYKGRPC</sequence>
<reference evidence="2" key="1">
    <citation type="submission" date="2016-11" db="UniProtKB">
        <authorList>
            <consortium name="WormBaseParasite"/>
        </authorList>
    </citation>
    <scope>IDENTIFICATION</scope>
    <source>
        <strain evidence="2">KR3021</strain>
    </source>
</reference>